<keyword evidence="12" id="KW-1185">Reference proteome</keyword>
<keyword evidence="3 11" id="KW-0808">Transferase</keyword>
<dbReference type="PANTHER" id="PTHR34388:SF1">
    <property type="entry name" value="DNA POLYMERASE III SUBUNIT DELTA"/>
    <property type="match status" value="1"/>
</dbReference>
<evidence type="ECO:0000256" key="2">
    <source>
        <dbReference type="ARBA" id="ARBA00017703"/>
    </source>
</evidence>
<dbReference type="RefSeq" id="WP_201275315.1">
    <property type="nucleotide sequence ID" value="NZ_JACVDA010000007.1"/>
</dbReference>
<keyword evidence="6" id="KW-0239">DNA-directed DNA polymerase</keyword>
<gene>
    <name evidence="11" type="primary">holA</name>
    <name evidence="11" type="ORF">IBJ83_03485</name>
</gene>
<dbReference type="Gene3D" id="3.40.50.300">
    <property type="entry name" value="P-loop containing nucleotide triphosphate hydrolases"/>
    <property type="match status" value="1"/>
</dbReference>
<evidence type="ECO:0000313" key="12">
    <source>
        <dbReference type="Proteomes" id="UP000823123"/>
    </source>
</evidence>
<dbReference type="EC" id="2.7.7.7" evidence="1"/>
<dbReference type="NCBIfam" id="TIGR01128">
    <property type="entry name" value="holA"/>
    <property type="match status" value="1"/>
</dbReference>
<reference evidence="11 12" key="1">
    <citation type="submission" date="2020-09" db="EMBL/GenBank/DDBJ databases">
        <title>Parvimonas S3374 sp. nov.</title>
        <authorList>
            <person name="Buhl M."/>
        </authorList>
    </citation>
    <scope>NUCLEOTIDE SEQUENCE [LARGE SCALE GENOMIC DNA]</scope>
    <source>
        <strain evidence="11 12">S3374</strain>
    </source>
</reference>
<protein>
    <recommendedName>
        <fullName evidence="2">DNA polymerase III subunit delta</fullName>
        <ecNumber evidence="1">2.7.7.7</ecNumber>
    </recommendedName>
</protein>
<dbReference type="InterPro" id="IPR027417">
    <property type="entry name" value="P-loop_NTPase"/>
</dbReference>
<evidence type="ECO:0000256" key="6">
    <source>
        <dbReference type="ARBA" id="ARBA00022932"/>
    </source>
</evidence>
<dbReference type="Pfam" id="PF06144">
    <property type="entry name" value="DNA_pol3_delta"/>
    <property type="match status" value="1"/>
</dbReference>
<evidence type="ECO:0000256" key="5">
    <source>
        <dbReference type="ARBA" id="ARBA00022705"/>
    </source>
</evidence>
<comment type="similarity">
    <text evidence="7">Belongs to the DNA polymerase HolA subunit family.</text>
</comment>
<dbReference type="Proteomes" id="UP000823123">
    <property type="component" value="Unassembled WGS sequence"/>
</dbReference>
<keyword evidence="5" id="KW-0235">DNA replication</keyword>
<dbReference type="InterPro" id="IPR008921">
    <property type="entry name" value="DNA_pol3_clamp-load_cplx_C"/>
</dbReference>
<feature type="domain" description="DNA polymerase III delta subunit-like C-terminal" evidence="10">
    <location>
        <begin position="220"/>
        <end position="340"/>
    </location>
</feature>
<comment type="catalytic activity">
    <reaction evidence="8">
        <text>DNA(n) + a 2'-deoxyribonucleoside 5'-triphosphate = DNA(n+1) + diphosphate</text>
        <dbReference type="Rhea" id="RHEA:22508"/>
        <dbReference type="Rhea" id="RHEA-COMP:17339"/>
        <dbReference type="Rhea" id="RHEA-COMP:17340"/>
        <dbReference type="ChEBI" id="CHEBI:33019"/>
        <dbReference type="ChEBI" id="CHEBI:61560"/>
        <dbReference type="ChEBI" id="CHEBI:173112"/>
        <dbReference type="EC" id="2.7.7.7"/>
    </reaction>
</comment>
<keyword evidence="4 11" id="KW-0548">Nucleotidyltransferase</keyword>
<evidence type="ECO:0000259" key="9">
    <source>
        <dbReference type="Pfam" id="PF06144"/>
    </source>
</evidence>
<dbReference type="Gene3D" id="1.20.272.10">
    <property type="match status" value="1"/>
</dbReference>
<dbReference type="Pfam" id="PF21694">
    <property type="entry name" value="DNA_pol3_delta_C"/>
    <property type="match status" value="1"/>
</dbReference>
<evidence type="ECO:0000256" key="8">
    <source>
        <dbReference type="ARBA" id="ARBA00049244"/>
    </source>
</evidence>
<dbReference type="GO" id="GO:0003887">
    <property type="term" value="F:DNA-directed DNA polymerase activity"/>
    <property type="evidence" value="ECO:0007669"/>
    <property type="project" value="UniProtKB-EC"/>
</dbReference>
<evidence type="ECO:0000256" key="4">
    <source>
        <dbReference type="ARBA" id="ARBA00022695"/>
    </source>
</evidence>
<accession>A0ABS1C8H5</accession>
<evidence type="ECO:0000259" key="10">
    <source>
        <dbReference type="Pfam" id="PF21694"/>
    </source>
</evidence>
<evidence type="ECO:0000256" key="1">
    <source>
        <dbReference type="ARBA" id="ARBA00012417"/>
    </source>
</evidence>
<feature type="domain" description="DNA polymerase III delta N-terminal" evidence="9">
    <location>
        <begin position="19"/>
        <end position="127"/>
    </location>
</feature>
<organism evidence="11 12">
    <name type="scientific">Parvimonas parva</name>
    <dbReference type="NCBI Taxonomy" id="2769485"/>
    <lineage>
        <taxon>Bacteria</taxon>
        <taxon>Bacillati</taxon>
        <taxon>Bacillota</taxon>
        <taxon>Tissierellia</taxon>
        <taxon>Tissierellales</taxon>
        <taxon>Peptoniphilaceae</taxon>
        <taxon>Parvimonas</taxon>
    </lineage>
</organism>
<dbReference type="SUPFAM" id="SSF48019">
    <property type="entry name" value="post-AAA+ oligomerization domain-like"/>
    <property type="match status" value="1"/>
</dbReference>
<name>A0ABS1C8H5_9FIRM</name>
<dbReference type="InterPro" id="IPR048466">
    <property type="entry name" value="DNA_pol3_delta-like_C"/>
</dbReference>
<dbReference type="InterPro" id="IPR005790">
    <property type="entry name" value="DNA_polIII_delta"/>
</dbReference>
<evidence type="ECO:0000256" key="3">
    <source>
        <dbReference type="ARBA" id="ARBA00022679"/>
    </source>
</evidence>
<proteinExistence type="inferred from homology"/>
<comment type="caution">
    <text evidence="11">The sequence shown here is derived from an EMBL/GenBank/DDBJ whole genome shotgun (WGS) entry which is preliminary data.</text>
</comment>
<dbReference type="EMBL" id="JACVDA010000007">
    <property type="protein sequence ID" value="MBK1468376.1"/>
    <property type="molecule type" value="Genomic_DNA"/>
</dbReference>
<evidence type="ECO:0000256" key="7">
    <source>
        <dbReference type="ARBA" id="ARBA00034754"/>
    </source>
</evidence>
<dbReference type="PANTHER" id="PTHR34388">
    <property type="entry name" value="DNA POLYMERASE III SUBUNIT DELTA"/>
    <property type="match status" value="1"/>
</dbReference>
<evidence type="ECO:0000313" key="11">
    <source>
        <dbReference type="EMBL" id="MBK1468376.1"/>
    </source>
</evidence>
<sequence>MNYIQAMKLLENGELNGIYVLSGEEIFLIDRFVELFEEKIVQKDFFDMNYAEYDFAKIDLQKLKIDCETAPFFSNKRLIIVNNVNLSKSGVSTYKTFFENMYDYINKIPKTTVLLLVMKGSVAFRGKFYKEISILGHNIELTRFNEIELFKFIKKRFVSKNIEVKDIVLKYIIDRIGYLDSSREKNLYDVENEVKKLTDSFSKGILDFKDVDEILIDKFENSIFKLLDMISKKDYKNSIKILIELKKSGEDSFSTFYMIVRYIRNLLGVKVLKSKQKHIDYISKELKISNYECKKLYSVCDNFSVETLCNYIHLAYSVEADIKTKSRDMDLLLEILISKMSLGGAFVEQKS</sequence>
<dbReference type="InterPro" id="IPR010372">
    <property type="entry name" value="DNA_pol3_delta_N"/>
</dbReference>
<dbReference type="SUPFAM" id="SSF52540">
    <property type="entry name" value="P-loop containing nucleoside triphosphate hydrolases"/>
    <property type="match status" value="1"/>
</dbReference>